<dbReference type="GO" id="GO:0005634">
    <property type="term" value="C:nucleus"/>
    <property type="evidence" value="ECO:0007669"/>
    <property type="project" value="UniProtKB-SubCell"/>
</dbReference>
<evidence type="ECO:0000256" key="9">
    <source>
        <dbReference type="PIRSR" id="PIRSR028973-1"/>
    </source>
</evidence>
<organism evidence="13">
    <name type="scientific">Arion vulgaris</name>
    <dbReference type="NCBI Taxonomy" id="1028688"/>
    <lineage>
        <taxon>Eukaryota</taxon>
        <taxon>Metazoa</taxon>
        <taxon>Spiralia</taxon>
        <taxon>Lophotrochozoa</taxon>
        <taxon>Mollusca</taxon>
        <taxon>Gastropoda</taxon>
        <taxon>Heterobranchia</taxon>
        <taxon>Euthyneura</taxon>
        <taxon>Panpulmonata</taxon>
        <taxon>Eupulmonata</taxon>
        <taxon>Stylommatophora</taxon>
        <taxon>Helicina</taxon>
        <taxon>Arionoidea</taxon>
        <taxon>Arionidae</taxon>
        <taxon>Arion</taxon>
    </lineage>
</organism>
<feature type="binding site" evidence="10">
    <location>
        <position position="185"/>
    </location>
    <ligand>
        <name>substrate</name>
    </ligand>
</feature>
<feature type="binding site" evidence="10">
    <location>
        <begin position="268"/>
        <end position="279"/>
    </location>
    <ligand>
        <name>substrate</name>
    </ligand>
</feature>
<evidence type="ECO:0000256" key="3">
    <source>
        <dbReference type="ARBA" id="ARBA00012520"/>
    </source>
</evidence>
<evidence type="ECO:0000256" key="2">
    <source>
        <dbReference type="ARBA" id="ARBA00010208"/>
    </source>
</evidence>
<feature type="active site" description="Nucleophile" evidence="9">
    <location>
        <position position="277"/>
    </location>
</feature>
<comment type="catalytic activity">
    <reaction evidence="7 8">
        <text>a 5'-end (N(7)-methyl 5'-triphosphoguanosine)-ribonucleoside in mRNA + H2O = N(7)-methyl-GMP + a 5'-end diphospho-ribonucleoside in mRNA + 2 H(+)</text>
        <dbReference type="Rhea" id="RHEA:65388"/>
        <dbReference type="Rhea" id="RHEA-COMP:17165"/>
        <dbReference type="Rhea" id="RHEA-COMP:17167"/>
        <dbReference type="ChEBI" id="CHEBI:15377"/>
        <dbReference type="ChEBI" id="CHEBI:15378"/>
        <dbReference type="ChEBI" id="CHEBI:58285"/>
        <dbReference type="ChEBI" id="CHEBI:156461"/>
        <dbReference type="ChEBI" id="CHEBI:167616"/>
        <dbReference type="EC" id="3.6.1.59"/>
    </reaction>
</comment>
<accession>A0A0B6ZXP3</accession>
<feature type="binding site" evidence="10">
    <location>
        <position position="175"/>
    </location>
    <ligand>
        <name>substrate</name>
    </ligand>
</feature>
<dbReference type="PANTHER" id="PTHR12978:SF0">
    <property type="entry name" value="M7GPPPX DIPHOSPHATASE"/>
    <property type="match status" value="1"/>
</dbReference>
<dbReference type="InterPro" id="IPR011145">
    <property type="entry name" value="Scavenger_mRNA_decap_enz_N"/>
</dbReference>
<dbReference type="Pfam" id="PF05652">
    <property type="entry name" value="DcpS"/>
    <property type="match status" value="1"/>
</dbReference>
<evidence type="ECO:0000256" key="4">
    <source>
        <dbReference type="ARBA" id="ARBA00015636"/>
    </source>
</evidence>
<dbReference type="AlphaFoldDB" id="A0A0B6ZXP3"/>
<feature type="region of interest" description="Disordered" evidence="11">
    <location>
        <begin position="1"/>
        <end position="45"/>
    </location>
</feature>
<evidence type="ECO:0000256" key="7">
    <source>
        <dbReference type="ARBA" id="ARBA00048222"/>
    </source>
</evidence>
<keyword evidence="5 8" id="KW-0378">Hydrolase</keyword>
<evidence type="ECO:0000256" key="11">
    <source>
        <dbReference type="SAM" id="MobiDB-lite"/>
    </source>
</evidence>
<comment type="function">
    <text evidence="8">Decapping scavenger enzyme that catalyzes the cleavage of a residual cap structure following the degradation of mRNAs by the 3'-&gt;5' exosome-mediated mRNA decay pathway.</text>
</comment>
<gene>
    <name evidence="13" type="primary">ORF83243</name>
    <name evidence="12" type="synonym">ORF83239</name>
</gene>
<evidence type="ECO:0000256" key="10">
    <source>
        <dbReference type="PIRSR" id="PIRSR028973-2"/>
    </source>
</evidence>
<feature type="compositionally biased region" description="Basic and acidic residues" evidence="11">
    <location>
        <begin position="1"/>
        <end position="23"/>
    </location>
</feature>
<comment type="similarity">
    <text evidence="2 8">Belongs to the HIT family.</text>
</comment>
<dbReference type="SUPFAM" id="SSF102860">
    <property type="entry name" value="mRNA decapping enzyme DcpS N-terminal domain"/>
    <property type="match status" value="1"/>
</dbReference>
<dbReference type="EMBL" id="HACG01025760">
    <property type="protein sequence ID" value="CEK72625.1"/>
    <property type="molecule type" value="Transcribed_RNA"/>
</dbReference>
<dbReference type="SUPFAM" id="SSF54197">
    <property type="entry name" value="HIT-like"/>
    <property type="match status" value="1"/>
</dbReference>
<feature type="binding site" evidence="10">
    <location>
        <position position="207"/>
    </location>
    <ligand>
        <name>substrate</name>
    </ligand>
</feature>
<feature type="binding site" evidence="10">
    <location>
        <position position="205"/>
    </location>
    <ligand>
        <name>substrate</name>
    </ligand>
</feature>
<evidence type="ECO:0000256" key="8">
    <source>
        <dbReference type="PIRNR" id="PIRNR028973"/>
    </source>
</evidence>
<dbReference type="GO" id="GO:0000290">
    <property type="term" value="P:deadenylation-dependent decapping of nuclear-transcribed mRNA"/>
    <property type="evidence" value="ECO:0007669"/>
    <property type="project" value="UniProtKB-UniRule"/>
</dbReference>
<keyword evidence="6 8" id="KW-0539">Nucleus</keyword>
<evidence type="ECO:0000313" key="13">
    <source>
        <dbReference type="EMBL" id="CEK72626.1"/>
    </source>
</evidence>
<dbReference type="GO" id="GO:0006397">
    <property type="term" value="P:mRNA processing"/>
    <property type="evidence" value="ECO:0007669"/>
    <property type="project" value="UniProtKB-KW"/>
</dbReference>
<keyword evidence="8" id="KW-0507">mRNA processing</keyword>
<evidence type="ECO:0000313" key="12">
    <source>
        <dbReference type="EMBL" id="CEK72625.1"/>
    </source>
</evidence>
<dbReference type="GO" id="GO:0000932">
    <property type="term" value="C:P-body"/>
    <property type="evidence" value="ECO:0007669"/>
    <property type="project" value="TreeGrafter"/>
</dbReference>
<evidence type="ECO:0000256" key="5">
    <source>
        <dbReference type="ARBA" id="ARBA00022801"/>
    </source>
</evidence>
<proteinExistence type="inferred from homology"/>
<dbReference type="FunFam" id="3.30.428.10:FF:000006">
    <property type="entry name" value="m7GpppX diphosphatase"/>
    <property type="match status" value="1"/>
</dbReference>
<dbReference type="PANTHER" id="PTHR12978">
    <property type="entry name" value="HISTIDINE TRIAD HIT PROTEIN MEMBER"/>
    <property type="match status" value="1"/>
</dbReference>
<dbReference type="GO" id="GO:0000340">
    <property type="term" value="F:RNA 7-methylguanosine cap binding"/>
    <property type="evidence" value="ECO:0007669"/>
    <property type="project" value="UniProtKB-UniRule"/>
</dbReference>
<dbReference type="EC" id="3.6.1.59" evidence="3 8"/>
<dbReference type="PIRSF" id="PIRSF028973">
    <property type="entry name" value="Scavenger_mRNA_decap_enz"/>
    <property type="match status" value="1"/>
</dbReference>
<dbReference type="Gene3D" id="3.30.428.10">
    <property type="entry name" value="HIT-like"/>
    <property type="match status" value="1"/>
</dbReference>
<dbReference type="GO" id="GO:0140932">
    <property type="term" value="F:5'-(N(7)-methyl 5'-triphosphoguanosine)-[mRNA] diphosphatase activity"/>
    <property type="evidence" value="ECO:0007669"/>
    <property type="project" value="UniProtKB-EC"/>
</dbReference>
<evidence type="ECO:0000256" key="6">
    <source>
        <dbReference type="ARBA" id="ARBA00023242"/>
    </source>
</evidence>
<evidence type="ECO:0000256" key="1">
    <source>
        <dbReference type="ARBA" id="ARBA00004123"/>
    </source>
</evidence>
<comment type="subcellular location">
    <subcellularLocation>
        <location evidence="1 8">Nucleus</location>
    </subcellularLocation>
</comment>
<protein>
    <recommendedName>
        <fullName evidence="4 8">m7GpppX diphosphatase</fullName>
        <ecNumber evidence="3 8">3.6.1.59</ecNumber>
    </recommendedName>
</protein>
<reference evidence="13" key="1">
    <citation type="submission" date="2014-12" db="EMBL/GenBank/DDBJ databases">
        <title>Insight into the proteome of Arion vulgaris.</title>
        <authorList>
            <person name="Aradska J."/>
            <person name="Bulat T."/>
            <person name="Smidak R."/>
            <person name="Sarate P."/>
            <person name="Gangsoo J."/>
            <person name="Sialana F."/>
            <person name="Bilban M."/>
            <person name="Lubec G."/>
        </authorList>
    </citation>
    <scope>NUCLEOTIDE SEQUENCE</scope>
    <source>
        <tissue evidence="13">Skin</tissue>
    </source>
</reference>
<dbReference type="InterPro" id="IPR036265">
    <property type="entry name" value="HIT-like_sf"/>
</dbReference>
<dbReference type="EMBL" id="HACG01025761">
    <property type="protein sequence ID" value="CEK72626.1"/>
    <property type="molecule type" value="Transcribed_RNA"/>
</dbReference>
<name>A0A0B6ZXP3_9EUPU</name>
<dbReference type="InterPro" id="IPR008594">
    <property type="entry name" value="DcpS/DCS2"/>
</dbReference>
<dbReference type="Pfam" id="PF11969">
    <property type="entry name" value="DcpS_C"/>
    <property type="match status" value="1"/>
</dbReference>
<dbReference type="Gene3D" id="3.30.200.40">
    <property type="entry name" value="Scavenger mRNA decapping enzyme, N-terminal domain"/>
    <property type="match status" value="1"/>
</dbReference>
<sequence>MKNGEDLRSDADEPDTKRKKCEDTETVGNDDAHSCDTIPGQQSQHSPSVFAFQDFKLIKVLREDARQKFVTLHGSLGPNDAVVLLERKHFDVPSLEKCLRHTTCEETFHNDIYSTFDVFSGGHISHMKATLIHPATEKHIAKYTEREPFVIRETPELYKRVVLPCIEESKFSFQWVYNILEKKTESERIVVEDPDPVVGFVMVPDIKWDRKNIEALYLIAIVHQHNIRSIRDLTNEHLPLLKNVLHKGQKAIQETYGVTSDKLRVYFHYQPSYYHLHMHFTHVKFEAPGTDALRAHLLEDVIDNITLNSEFYQQKTLSYVVRENDALYNSFQDKNYFRKESE</sequence>